<evidence type="ECO:0000313" key="1">
    <source>
        <dbReference type="EMBL" id="SDL07318.1"/>
    </source>
</evidence>
<reference evidence="1 2" key="1">
    <citation type="submission" date="2016-10" db="EMBL/GenBank/DDBJ databases">
        <authorList>
            <person name="de Groot N.N."/>
        </authorList>
    </citation>
    <scope>NUCLEOTIDE SEQUENCE [LARGE SCALE GENOMIC DNA]</scope>
    <source>
        <strain evidence="1 2">CGMCC 1.9159</strain>
    </source>
</reference>
<dbReference type="RefSeq" id="WP_093247799.1">
    <property type="nucleotide sequence ID" value="NZ_FNGP01000001.1"/>
</dbReference>
<accession>A0A1G9H2Z2</accession>
<dbReference type="OrthoDB" id="3295834at2"/>
<organism evidence="1 2">
    <name type="scientific">Tessaracoccus oleiagri</name>
    <dbReference type="NCBI Taxonomy" id="686624"/>
    <lineage>
        <taxon>Bacteria</taxon>
        <taxon>Bacillati</taxon>
        <taxon>Actinomycetota</taxon>
        <taxon>Actinomycetes</taxon>
        <taxon>Propionibacteriales</taxon>
        <taxon>Propionibacteriaceae</taxon>
        <taxon>Tessaracoccus</taxon>
    </lineage>
</organism>
<protein>
    <recommendedName>
        <fullName evidence="3">Pilus assembly protein CpaE</fullName>
    </recommendedName>
</protein>
<proteinExistence type="predicted"/>
<name>A0A1G9H2Z2_9ACTN</name>
<dbReference type="AlphaFoldDB" id="A0A1G9H2Z2"/>
<keyword evidence="2" id="KW-1185">Reference proteome</keyword>
<dbReference type="Proteomes" id="UP000199475">
    <property type="component" value="Unassembled WGS sequence"/>
</dbReference>
<gene>
    <name evidence="1" type="ORF">SAMN04488242_0046</name>
</gene>
<evidence type="ECO:0000313" key="2">
    <source>
        <dbReference type="Proteomes" id="UP000199475"/>
    </source>
</evidence>
<dbReference type="EMBL" id="FNGP01000001">
    <property type="protein sequence ID" value="SDL07318.1"/>
    <property type="molecule type" value="Genomic_DNA"/>
</dbReference>
<evidence type="ECO:0008006" key="3">
    <source>
        <dbReference type="Google" id="ProtNLM"/>
    </source>
</evidence>
<sequence length="131" mass="14675">MLDLSLALALRDAGLQWTPTAGDRFVVASAELVDEVFHIADMVIEVRRLETGTIFAFNGTTEWALDSVAQERTVWLPDEGQLRHALGSAFRSLRREDGYVVTLDDGREFRDRDPENAYALALRALLESPAR</sequence>
<dbReference type="STRING" id="686624.SAMN04488242_0046"/>